<dbReference type="Gene3D" id="3.10.20.310">
    <property type="entry name" value="membrane protein fhac"/>
    <property type="match status" value="5"/>
</dbReference>
<feature type="domain" description="POTRA" evidence="10">
    <location>
        <begin position="365"/>
        <end position="438"/>
    </location>
</feature>
<evidence type="ECO:0000256" key="7">
    <source>
        <dbReference type="ARBA" id="ARBA00023237"/>
    </source>
</evidence>
<dbReference type="InterPro" id="IPR034746">
    <property type="entry name" value="POTRA"/>
</dbReference>
<evidence type="ECO:0000256" key="1">
    <source>
        <dbReference type="ARBA" id="ARBA00004370"/>
    </source>
</evidence>
<comment type="subcellular location">
    <subcellularLocation>
        <location evidence="1">Membrane</location>
    </subcellularLocation>
</comment>
<evidence type="ECO:0000256" key="3">
    <source>
        <dbReference type="ARBA" id="ARBA00022692"/>
    </source>
</evidence>
<dbReference type="PANTHER" id="PTHR12815:SF47">
    <property type="entry name" value="TRANSLOCATION AND ASSEMBLY MODULE SUBUNIT TAMA"/>
    <property type="match status" value="1"/>
</dbReference>
<keyword evidence="5" id="KW-0677">Repeat</keyword>
<dbReference type="EMBL" id="CP054257">
    <property type="protein sequence ID" value="QTQ12911.1"/>
    <property type="molecule type" value="Genomic_DNA"/>
</dbReference>
<organism evidence="11 12">
    <name type="scientific">Treponema parvum</name>
    <dbReference type="NCBI Taxonomy" id="138851"/>
    <lineage>
        <taxon>Bacteria</taxon>
        <taxon>Pseudomonadati</taxon>
        <taxon>Spirochaetota</taxon>
        <taxon>Spirochaetia</taxon>
        <taxon>Spirochaetales</taxon>
        <taxon>Treponemataceae</taxon>
        <taxon>Treponema</taxon>
    </lineage>
</organism>
<dbReference type="PROSITE" id="PS51779">
    <property type="entry name" value="POTRA"/>
    <property type="match status" value="4"/>
</dbReference>
<evidence type="ECO:0000256" key="4">
    <source>
        <dbReference type="ARBA" id="ARBA00022729"/>
    </source>
</evidence>
<protein>
    <recommendedName>
        <fullName evidence="8">Outer membrane protein assembly factor BamA</fullName>
    </recommendedName>
</protein>
<evidence type="ECO:0000313" key="11">
    <source>
        <dbReference type="EMBL" id="QTQ12911.1"/>
    </source>
</evidence>
<feature type="signal peptide" evidence="9">
    <location>
        <begin position="1"/>
        <end position="22"/>
    </location>
</feature>
<gene>
    <name evidence="11" type="primary">bamA</name>
    <name evidence="11" type="ORF">HRI96_07745</name>
</gene>
<feature type="domain" description="POTRA" evidence="10">
    <location>
        <begin position="114"/>
        <end position="190"/>
    </location>
</feature>
<reference evidence="11" key="1">
    <citation type="submission" date="2020-05" db="EMBL/GenBank/DDBJ databases">
        <authorList>
            <person name="Zeng H."/>
            <person name="Chan Y.K."/>
            <person name="Watt R.M."/>
        </authorList>
    </citation>
    <scope>NUCLEOTIDE SEQUENCE</scope>
    <source>
        <strain evidence="11">ATCC 700773</strain>
    </source>
</reference>
<keyword evidence="6" id="KW-0472">Membrane</keyword>
<keyword evidence="4 9" id="KW-0732">Signal</keyword>
<evidence type="ECO:0000256" key="6">
    <source>
        <dbReference type="ARBA" id="ARBA00023136"/>
    </source>
</evidence>
<dbReference type="Gene3D" id="2.40.160.50">
    <property type="entry name" value="membrane protein fhac: a member of the omp85/tpsb transporter family"/>
    <property type="match status" value="1"/>
</dbReference>
<evidence type="ECO:0000256" key="5">
    <source>
        <dbReference type="ARBA" id="ARBA00022737"/>
    </source>
</evidence>
<dbReference type="Proteomes" id="UP000671995">
    <property type="component" value="Chromosome"/>
</dbReference>
<evidence type="ECO:0000259" key="10">
    <source>
        <dbReference type="PROSITE" id="PS51779"/>
    </source>
</evidence>
<accession>A0A975F1K9</accession>
<name>A0A975F1K9_9SPIR</name>
<evidence type="ECO:0000313" key="12">
    <source>
        <dbReference type="Proteomes" id="UP000671995"/>
    </source>
</evidence>
<reference evidence="11" key="2">
    <citation type="journal article" date="2021" name="Microbiol. Resour. Announc.">
        <title>Complete Genome Sequences of Three Human Oral Treponema parvum Isolates.</title>
        <authorList>
            <person name="Zeng H."/>
            <person name="Watt R.M."/>
        </authorList>
    </citation>
    <scope>NUCLEOTIDE SEQUENCE</scope>
    <source>
        <strain evidence="11">ATCC 700773</strain>
    </source>
</reference>
<dbReference type="Pfam" id="PF07244">
    <property type="entry name" value="POTRA"/>
    <property type="match status" value="5"/>
</dbReference>
<dbReference type="GO" id="GO:0071709">
    <property type="term" value="P:membrane assembly"/>
    <property type="evidence" value="ECO:0007669"/>
    <property type="project" value="InterPro"/>
</dbReference>
<dbReference type="AlphaFoldDB" id="A0A975F1K9"/>
<dbReference type="InterPro" id="IPR000184">
    <property type="entry name" value="Bac_surfAg_D15"/>
</dbReference>
<dbReference type="InterPro" id="IPR023707">
    <property type="entry name" value="OM_assembly_BamA"/>
</dbReference>
<evidence type="ECO:0000256" key="2">
    <source>
        <dbReference type="ARBA" id="ARBA00022452"/>
    </source>
</evidence>
<feature type="domain" description="POTRA" evidence="10">
    <location>
        <begin position="284"/>
        <end position="362"/>
    </location>
</feature>
<dbReference type="Pfam" id="PF01103">
    <property type="entry name" value="Omp85"/>
    <property type="match status" value="1"/>
</dbReference>
<dbReference type="PANTHER" id="PTHR12815">
    <property type="entry name" value="SORTING AND ASSEMBLY MACHINERY SAMM50 PROTEIN FAMILY MEMBER"/>
    <property type="match status" value="1"/>
</dbReference>
<sequence length="807" mass="91855">MRRPLLYIFFAAVLCSCLSVWAQENSGEQPDPDNWYLGKNITSITFEGLKNVRKVELDGIISSFINKPFNDELFGNLLDRLYAVDFFDDISPTAHRDPKKEDGVRLVFTVEEKPVVSRIVFSGNNKIRNGELRDAIALKTDDIFVLSKVLVDERAIRNKYLEKGYLDIKVTSKTTETDGGIVVTFYIEEGYNTVVTDIKFSGNRIISSKTLTSRLKMKKKGLFRKGAFEESQLETDKQEIVKYYKDSGYINASVIDVIREITKNEEKKCDELTLTFVIQEGAQYTFGGISFVGNTIFPLEQIESLVKLKKGDIFNQTKFQESVMAVADLYYENGYTSNKFDPAITQDADARVVSVVLNIEENARSHVENIIVRGNTKTKEEIILREIPIESGDVFSKAKVTTGLRNLYNLQYFSGVVPDVTPGSEENLVNLVVSVEEQSTTSIEFGLTFSGVTDPDDLPFALFLKWQDSNIRGTGKSISASTTLATDEQSVTVGFDENWLFGKPISFSEALTFSHASLNALRSVVMADGTVNTNDYYLSYEQWNISLNTGFGRRWTPDWAIIALSGGLTNRLINNVYDEDLYRPLDSAISNYANEWGLKNAVWAAFSLDDRDINWDPSKGWFFSQRFSWYGLTPFETEFYLQSATKGEFYFTLWNLPVTETWSWKMVLAGYSGLTMQVPAYNSFVSRTSQLYIDGMFTGRGWTNIYNSLRGRALWTSYLELRMPVVRGVLAVDGFLDAAVVKESPYELFNDLNINDFYFSTGPGLRFSIQQFPLRLLFASKFRHNDERGFYWDDIWRFVLSFNIINK</sequence>
<feature type="chain" id="PRO_5038030357" description="Outer membrane protein assembly factor BamA" evidence="9">
    <location>
        <begin position="23"/>
        <end position="807"/>
    </location>
</feature>
<dbReference type="InterPro" id="IPR010827">
    <property type="entry name" value="BamA/TamA_POTRA"/>
</dbReference>
<evidence type="ECO:0000256" key="8">
    <source>
        <dbReference type="NCBIfam" id="TIGR03303"/>
    </source>
</evidence>
<feature type="domain" description="POTRA" evidence="10">
    <location>
        <begin position="193"/>
        <end position="281"/>
    </location>
</feature>
<keyword evidence="7" id="KW-0998">Cell outer membrane</keyword>
<evidence type="ECO:0000256" key="9">
    <source>
        <dbReference type="SAM" id="SignalP"/>
    </source>
</evidence>
<dbReference type="GO" id="GO:0009279">
    <property type="term" value="C:cell outer membrane"/>
    <property type="evidence" value="ECO:0007669"/>
    <property type="project" value="UniProtKB-UniRule"/>
</dbReference>
<keyword evidence="2" id="KW-1134">Transmembrane beta strand</keyword>
<dbReference type="PROSITE" id="PS51257">
    <property type="entry name" value="PROKAR_LIPOPROTEIN"/>
    <property type="match status" value="1"/>
</dbReference>
<dbReference type="PIRSF" id="PIRSF006076">
    <property type="entry name" value="OM_assembly_OMP85"/>
    <property type="match status" value="1"/>
</dbReference>
<keyword evidence="3" id="KW-0812">Transmembrane</keyword>
<dbReference type="InterPro" id="IPR039910">
    <property type="entry name" value="D15-like"/>
</dbReference>
<dbReference type="NCBIfam" id="TIGR03303">
    <property type="entry name" value="OM_YaeT"/>
    <property type="match status" value="1"/>
</dbReference>
<proteinExistence type="predicted"/>